<protein>
    <submittedName>
        <fullName evidence="2">ATP-binding protein</fullName>
    </submittedName>
</protein>
<reference evidence="2 3" key="1">
    <citation type="submission" date="2017-10" db="EMBL/GenBank/DDBJ databases">
        <title>Characterization of the Virulence Potential of Salmonella enterica Isolates Carrying Incompatibility Group FIB Plasmids using Caco-2 Intestinal Epithelial Cells.</title>
        <authorList>
            <person name="Sanad Y."/>
            <person name="Khajanchi B."/>
            <person name="Deck J."/>
            <person name="Cox J."/>
            <person name="Thaker R."/>
            <person name="Han J."/>
            <person name="Nayak R."/>
            <person name="Foley S."/>
        </authorList>
    </citation>
    <scope>NUCLEOTIDE SEQUENCE [LARGE SCALE GENOMIC DNA]</scope>
    <source>
        <strain evidence="2 3">SE853</strain>
    </source>
</reference>
<dbReference type="PANTHER" id="PTHR30050:SF4">
    <property type="entry name" value="ATP-BINDING PROTEIN RV3427C IN INSERTION SEQUENCE-RELATED"/>
    <property type="match status" value="1"/>
</dbReference>
<dbReference type="EMBL" id="PDOM01000159">
    <property type="protein sequence ID" value="PHP46568.1"/>
    <property type="molecule type" value="Genomic_DNA"/>
</dbReference>
<dbReference type="GO" id="GO:0006260">
    <property type="term" value="P:DNA replication"/>
    <property type="evidence" value="ECO:0007669"/>
    <property type="project" value="TreeGrafter"/>
</dbReference>
<organism evidence="2 3">
    <name type="scientific">Salmonella dublin</name>
    <dbReference type="NCBI Taxonomy" id="98360"/>
    <lineage>
        <taxon>Bacteria</taxon>
        <taxon>Pseudomonadati</taxon>
        <taxon>Pseudomonadota</taxon>
        <taxon>Gammaproteobacteria</taxon>
        <taxon>Enterobacterales</taxon>
        <taxon>Enterobacteriaceae</taxon>
        <taxon>Salmonella</taxon>
    </lineage>
</organism>
<dbReference type="Gene3D" id="3.40.50.300">
    <property type="entry name" value="P-loop containing nucleotide triphosphate hydrolases"/>
    <property type="match status" value="1"/>
</dbReference>
<sequence>MMQHEGHVRILKSLKLFGMAHAIEELGNQNSPAFNQALPMLDSLIKAEVAEREVRSVNYQLRVAKFPVYRDLVGFDFSQSLVNEATVKQLHRCDFMEQAQNVVLIGGPGTGKTHLATAIGTQAVMHLNRRVRFFSTVDLVNALEQEKSSGRQGQIANRLLYADLVILDELGYLPFSQT</sequence>
<dbReference type="CDD" id="cd00009">
    <property type="entry name" value="AAA"/>
    <property type="match status" value="1"/>
</dbReference>
<evidence type="ECO:0000313" key="3">
    <source>
        <dbReference type="Proteomes" id="UP000221568"/>
    </source>
</evidence>
<dbReference type="InterPro" id="IPR002611">
    <property type="entry name" value="IstB_ATP-bd"/>
</dbReference>
<dbReference type="AlphaFoldDB" id="A0A7Z1HP79"/>
<gene>
    <name evidence="2" type="ORF">CR088_26765</name>
</gene>
<name>A0A7Z1HP79_SALDU</name>
<dbReference type="InterPro" id="IPR027417">
    <property type="entry name" value="P-loop_NTPase"/>
</dbReference>
<keyword evidence="2" id="KW-0547">Nucleotide-binding</keyword>
<dbReference type="Proteomes" id="UP000221568">
    <property type="component" value="Unassembled WGS sequence"/>
</dbReference>
<dbReference type="RefSeq" id="WP_154708762.1">
    <property type="nucleotide sequence ID" value="NZ_PDOM01000159.1"/>
</dbReference>
<dbReference type="SUPFAM" id="SSF52540">
    <property type="entry name" value="P-loop containing nucleoside triphosphate hydrolases"/>
    <property type="match status" value="1"/>
</dbReference>
<dbReference type="GO" id="GO:0005524">
    <property type="term" value="F:ATP binding"/>
    <property type="evidence" value="ECO:0007669"/>
    <property type="project" value="UniProtKB-KW"/>
</dbReference>
<evidence type="ECO:0000313" key="2">
    <source>
        <dbReference type="EMBL" id="PHP46568.1"/>
    </source>
</evidence>
<accession>A0A7Z1HP79</accession>
<keyword evidence="2" id="KW-0067">ATP-binding</keyword>
<comment type="caution">
    <text evidence="2">The sequence shown here is derived from an EMBL/GenBank/DDBJ whole genome shotgun (WGS) entry which is preliminary data.</text>
</comment>
<dbReference type="PANTHER" id="PTHR30050">
    <property type="entry name" value="CHROMOSOMAL REPLICATION INITIATOR PROTEIN DNAA"/>
    <property type="match status" value="1"/>
</dbReference>
<feature type="domain" description="IstB-like ATP-binding" evidence="1">
    <location>
        <begin position="11"/>
        <end position="177"/>
    </location>
</feature>
<feature type="non-terminal residue" evidence="2">
    <location>
        <position position="178"/>
    </location>
</feature>
<dbReference type="Pfam" id="PF01695">
    <property type="entry name" value="IstB_IS21"/>
    <property type="match status" value="1"/>
</dbReference>
<evidence type="ECO:0000259" key="1">
    <source>
        <dbReference type="Pfam" id="PF01695"/>
    </source>
</evidence>
<proteinExistence type="predicted"/>